<dbReference type="AlphaFoldDB" id="A0A563VJX2"/>
<dbReference type="EMBL" id="CAACVJ010000022">
    <property type="protein sequence ID" value="VEP11760.1"/>
    <property type="molecule type" value="Genomic_DNA"/>
</dbReference>
<feature type="transmembrane region" description="Helical" evidence="1">
    <location>
        <begin position="7"/>
        <end position="29"/>
    </location>
</feature>
<accession>A0A563VJX2</accession>
<keyword evidence="1" id="KW-1133">Transmembrane helix</keyword>
<dbReference type="RefSeq" id="WP_144869478.1">
    <property type="nucleotide sequence ID" value="NZ_LR213871.1"/>
</dbReference>
<keyword evidence="3" id="KW-1185">Reference proteome</keyword>
<organism evidence="2 3">
    <name type="scientific">Hyella patelloides LEGE 07179</name>
    <dbReference type="NCBI Taxonomy" id="945734"/>
    <lineage>
        <taxon>Bacteria</taxon>
        <taxon>Bacillati</taxon>
        <taxon>Cyanobacteriota</taxon>
        <taxon>Cyanophyceae</taxon>
        <taxon>Pleurocapsales</taxon>
        <taxon>Hyellaceae</taxon>
        <taxon>Hyella</taxon>
    </lineage>
</organism>
<reference evidence="2 3" key="1">
    <citation type="submission" date="2019-01" db="EMBL/GenBank/DDBJ databases">
        <authorList>
            <person name="Brito A."/>
        </authorList>
    </citation>
    <scope>NUCLEOTIDE SEQUENCE [LARGE SCALE GENOMIC DNA]</scope>
    <source>
        <strain evidence="2">1</strain>
    </source>
</reference>
<proteinExistence type="predicted"/>
<keyword evidence="1" id="KW-0812">Transmembrane</keyword>
<evidence type="ECO:0008006" key="4">
    <source>
        <dbReference type="Google" id="ProtNLM"/>
    </source>
</evidence>
<evidence type="ECO:0000313" key="3">
    <source>
        <dbReference type="Proteomes" id="UP000320055"/>
    </source>
</evidence>
<sequence>MDDEKIKLWLSIFVDTAFLLLWCLVTWLLNQAVDFFTLESKIDKIVLNVFIWGLGISTIVSTIVFLIKDTIKVIIQAWIEIREEFNRLNNNETE</sequence>
<keyword evidence="1" id="KW-0472">Membrane</keyword>
<evidence type="ECO:0000256" key="1">
    <source>
        <dbReference type="SAM" id="Phobius"/>
    </source>
</evidence>
<dbReference type="Proteomes" id="UP000320055">
    <property type="component" value="Unassembled WGS sequence"/>
</dbReference>
<name>A0A563VJX2_9CYAN</name>
<protein>
    <recommendedName>
        <fullName evidence="4">DUF4282 domain-containing protein</fullName>
    </recommendedName>
</protein>
<feature type="transmembrane region" description="Helical" evidence="1">
    <location>
        <begin position="49"/>
        <end position="67"/>
    </location>
</feature>
<gene>
    <name evidence="2" type="ORF">H1P_1180021</name>
</gene>
<evidence type="ECO:0000313" key="2">
    <source>
        <dbReference type="EMBL" id="VEP11760.1"/>
    </source>
</evidence>